<dbReference type="EMBL" id="KE525278">
    <property type="protein sequence ID" value="KFB44588.1"/>
    <property type="molecule type" value="Genomic_DNA"/>
</dbReference>
<dbReference type="AlphaFoldDB" id="A0A084W2Z4"/>
<name>A0A084W2Z4_ANOSI</name>
<dbReference type="Proteomes" id="UP000030765">
    <property type="component" value="Unassembled WGS sequence"/>
</dbReference>
<organism evidence="1">
    <name type="scientific">Anopheles sinensis</name>
    <name type="common">Mosquito</name>
    <dbReference type="NCBI Taxonomy" id="74873"/>
    <lineage>
        <taxon>Eukaryota</taxon>
        <taxon>Metazoa</taxon>
        <taxon>Ecdysozoa</taxon>
        <taxon>Arthropoda</taxon>
        <taxon>Hexapoda</taxon>
        <taxon>Insecta</taxon>
        <taxon>Pterygota</taxon>
        <taxon>Neoptera</taxon>
        <taxon>Endopterygota</taxon>
        <taxon>Diptera</taxon>
        <taxon>Nematocera</taxon>
        <taxon>Culicoidea</taxon>
        <taxon>Culicidae</taxon>
        <taxon>Anophelinae</taxon>
        <taxon>Anopheles</taxon>
    </lineage>
</organism>
<dbReference type="VEuPathDB" id="VectorBase:ASIC012471"/>
<evidence type="ECO:0000313" key="2">
    <source>
        <dbReference type="EnsemblMetazoa" id="ASIC012471-PA"/>
    </source>
</evidence>
<proteinExistence type="predicted"/>
<evidence type="ECO:0000313" key="3">
    <source>
        <dbReference type="Proteomes" id="UP000030765"/>
    </source>
</evidence>
<reference evidence="1 3" key="1">
    <citation type="journal article" date="2014" name="BMC Genomics">
        <title>Genome sequence of Anopheles sinensis provides insight into genetics basis of mosquito competence for malaria parasites.</title>
        <authorList>
            <person name="Zhou D."/>
            <person name="Zhang D."/>
            <person name="Ding G."/>
            <person name="Shi L."/>
            <person name="Hou Q."/>
            <person name="Ye Y."/>
            <person name="Xu Y."/>
            <person name="Zhou H."/>
            <person name="Xiong C."/>
            <person name="Li S."/>
            <person name="Yu J."/>
            <person name="Hong S."/>
            <person name="Yu X."/>
            <person name="Zou P."/>
            <person name="Chen C."/>
            <person name="Chang X."/>
            <person name="Wang W."/>
            <person name="Lv Y."/>
            <person name="Sun Y."/>
            <person name="Ma L."/>
            <person name="Shen B."/>
            <person name="Zhu C."/>
        </authorList>
    </citation>
    <scope>NUCLEOTIDE SEQUENCE [LARGE SCALE GENOMIC DNA]</scope>
</reference>
<dbReference type="EnsemblMetazoa" id="ASIC012471-RA">
    <property type="protein sequence ID" value="ASIC012471-PA"/>
    <property type="gene ID" value="ASIC012471"/>
</dbReference>
<gene>
    <name evidence="1" type="ORF">ZHAS_00012471</name>
</gene>
<reference evidence="2" key="2">
    <citation type="submission" date="2020-05" db="UniProtKB">
        <authorList>
            <consortium name="EnsemblMetazoa"/>
        </authorList>
    </citation>
    <scope>IDENTIFICATION</scope>
</reference>
<sequence length="61" mass="7099">MHQHRYDLVLIINRLFAEEETVLGPGETPNAKNLSQCFPCQCFRFPPPPPSVMYRVIVKRN</sequence>
<evidence type="ECO:0000313" key="1">
    <source>
        <dbReference type="EMBL" id="KFB44588.1"/>
    </source>
</evidence>
<accession>A0A084W2Z4</accession>
<dbReference type="EMBL" id="ATLV01019734">
    <property type="status" value="NOT_ANNOTATED_CDS"/>
    <property type="molecule type" value="Genomic_DNA"/>
</dbReference>
<protein>
    <submittedName>
        <fullName evidence="1 2">Polyprotein</fullName>
    </submittedName>
</protein>
<keyword evidence="3" id="KW-1185">Reference proteome</keyword>